<evidence type="ECO:0000256" key="1">
    <source>
        <dbReference type="ARBA" id="ARBA00004123"/>
    </source>
</evidence>
<feature type="compositionally biased region" description="Polar residues" evidence="7">
    <location>
        <begin position="135"/>
        <end position="145"/>
    </location>
</feature>
<dbReference type="InterPro" id="IPR053278">
    <property type="entry name" value="Pre-60S_factor_ECM1"/>
</dbReference>
<evidence type="ECO:0000256" key="2">
    <source>
        <dbReference type="ARBA" id="ARBA00004496"/>
    </source>
</evidence>
<sequence>MAKKPISKHSRAARRSEAAEPEAKALETLPRAEKTDFAATLIRTANKNEALLEAKIQKRGQKNKKKNAGRVSKQLIDDSSLTSRKAIRALNITSRLDGKREKAIHRAKYVQSARKAGWDTTNQSIRKELSTLQNAANTVSDSVNKSTDKEGSANTEDAMIEDDQDHIEIYDSAKSQKVQEKAVSTTFTASNVFTSLEDEIEA</sequence>
<keyword evidence="6" id="KW-0539">Nucleus</keyword>
<dbReference type="PANTHER" id="PTHR28280:SF1">
    <property type="entry name" value="SHUTTLING PRE-60S FACTOR ECM1"/>
    <property type="match status" value="1"/>
</dbReference>
<accession>A0ABX6EXQ0</accession>
<protein>
    <submittedName>
        <fullName evidence="8">Protein ECM1</fullName>
    </submittedName>
</protein>
<organism evidence="8 9">
    <name type="scientific">Kluyveromyces marxianus</name>
    <name type="common">Yeast</name>
    <name type="synonym">Candida kefyr</name>
    <dbReference type="NCBI Taxonomy" id="4911"/>
    <lineage>
        <taxon>Eukaryota</taxon>
        <taxon>Fungi</taxon>
        <taxon>Dikarya</taxon>
        <taxon>Ascomycota</taxon>
        <taxon>Saccharomycotina</taxon>
        <taxon>Saccharomycetes</taxon>
        <taxon>Saccharomycetales</taxon>
        <taxon>Saccharomycetaceae</taxon>
        <taxon>Kluyveromyces</taxon>
    </lineage>
</organism>
<evidence type="ECO:0000256" key="5">
    <source>
        <dbReference type="ARBA" id="ARBA00022517"/>
    </source>
</evidence>
<evidence type="ECO:0000313" key="9">
    <source>
        <dbReference type="Proteomes" id="UP000422736"/>
    </source>
</evidence>
<evidence type="ECO:0000256" key="4">
    <source>
        <dbReference type="ARBA" id="ARBA00022490"/>
    </source>
</evidence>
<dbReference type="PANTHER" id="PTHR28280">
    <property type="entry name" value="SHUTTLING PRE-60S FACTOR ECM1"/>
    <property type="match status" value="1"/>
</dbReference>
<keyword evidence="4" id="KW-0963">Cytoplasm</keyword>
<dbReference type="EMBL" id="CP015058">
    <property type="protein sequence ID" value="QGN16396.1"/>
    <property type="molecule type" value="Genomic_DNA"/>
</dbReference>
<evidence type="ECO:0000256" key="6">
    <source>
        <dbReference type="ARBA" id="ARBA00023242"/>
    </source>
</evidence>
<dbReference type="Pfam" id="PF09135">
    <property type="entry name" value="Alb1"/>
    <property type="match status" value="1"/>
</dbReference>
<evidence type="ECO:0000256" key="7">
    <source>
        <dbReference type="SAM" id="MobiDB-lite"/>
    </source>
</evidence>
<reference evidence="8 9" key="2">
    <citation type="submission" date="2019-11" db="EMBL/GenBank/DDBJ databases">
        <authorList>
            <person name="Lu H."/>
        </authorList>
    </citation>
    <scope>NUCLEOTIDE SEQUENCE [LARGE SCALE GENOMIC DNA]</scope>
    <source>
        <strain evidence="8 9">FIM1</strain>
    </source>
</reference>
<reference evidence="8 9" key="1">
    <citation type="submission" date="2016-03" db="EMBL/GenBank/DDBJ databases">
        <title>How can Kluyveromyces marxianus grow so fast - potential evolutionary course in Saccharomyces Complex revealed by comparative genomics.</title>
        <authorList>
            <person name="Mo W."/>
            <person name="Lu W."/>
            <person name="Yang X."/>
            <person name="Qi J."/>
            <person name="Lv H."/>
        </authorList>
    </citation>
    <scope>NUCLEOTIDE SEQUENCE [LARGE SCALE GENOMIC DNA]</scope>
    <source>
        <strain evidence="8 9">FIM1</strain>
    </source>
</reference>
<name>A0ABX6EXQ0_KLUMA</name>
<feature type="compositionally biased region" description="Basic and acidic residues" evidence="7">
    <location>
        <begin position="14"/>
        <end position="30"/>
    </location>
</feature>
<keyword evidence="3" id="KW-0813">Transport</keyword>
<comment type="subcellular location">
    <subcellularLocation>
        <location evidence="2">Cytoplasm</location>
    </subcellularLocation>
    <subcellularLocation>
        <location evidence="1">Nucleus</location>
    </subcellularLocation>
</comment>
<feature type="region of interest" description="Disordered" evidence="7">
    <location>
        <begin position="135"/>
        <end position="164"/>
    </location>
</feature>
<proteinExistence type="predicted"/>
<feature type="region of interest" description="Disordered" evidence="7">
    <location>
        <begin position="1"/>
        <end position="30"/>
    </location>
</feature>
<dbReference type="Proteomes" id="UP000422736">
    <property type="component" value="Chromosome 5"/>
</dbReference>
<evidence type="ECO:0000256" key="3">
    <source>
        <dbReference type="ARBA" id="ARBA00022448"/>
    </source>
</evidence>
<keyword evidence="9" id="KW-1185">Reference proteome</keyword>
<dbReference type="InterPro" id="IPR022784">
    <property type="entry name" value="Ribosome_bgen_Alb1"/>
</dbReference>
<gene>
    <name evidence="8" type="primary">ECM1</name>
    <name evidence="8" type="ORF">FIM1_3109</name>
</gene>
<evidence type="ECO:0000313" key="8">
    <source>
        <dbReference type="EMBL" id="QGN16396.1"/>
    </source>
</evidence>
<feature type="compositionally biased region" description="Basic residues" evidence="7">
    <location>
        <begin position="1"/>
        <end position="13"/>
    </location>
</feature>
<keyword evidence="5" id="KW-0690">Ribosome biogenesis</keyword>